<gene>
    <name evidence="2" type="ORF">C491_01347</name>
</gene>
<evidence type="ECO:0000259" key="1">
    <source>
        <dbReference type="PROSITE" id="PS51819"/>
    </source>
</evidence>
<dbReference type="PATRIC" id="fig|1227497.3.peg.284"/>
<evidence type="ECO:0000313" key="2">
    <source>
        <dbReference type="EMBL" id="ELY61461.1"/>
    </source>
</evidence>
<dbReference type="GO" id="GO:0051213">
    <property type="term" value="F:dioxygenase activity"/>
    <property type="evidence" value="ECO:0007669"/>
    <property type="project" value="UniProtKB-KW"/>
</dbReference>
<proteinExistence type="predicted"/>
<keyword evidence="2" id="KW-0560">Oxidoreductase</keyword>
<dbReference type="Pfam" id="PF00903">
    <property type="entry name" value="Glyoxalase"/>
    <property type="match status" value="1"/>
</dbReference>
<dbReference type="InterPro" id="IPR029068">
    <property type="entry name" value="Glyas_Bleomycin-R_OHBP_Dase"/>
</dbReference>
<accession>L9XJ74</accession>
<protein>
    <submittedName>
        <fullName evidence="2">Glyoxalase/bleomycin resistance protein/dioxygenase</fullName>
    </submittedName>
</protein>
<dbReference type="RefSeq" id="WP_005553172.1">
    <property type="nucleotide sequence ID" value="NZ_AOIB01000005.1"/>
</dbReference>
<name>L9XJ74_9EURY</name>
<dbReference type="AlphaFoldDB" id="L9XJ74"/>
<dbReference type="STRING" id="1227497.C491_01347"/>
<dbReference type="PROSITE" id="PS51819">
    <property type="entry name" value="VOC"/>
    <property type="match status" value="1"/>
</dbReference>
<dbReference type="Gene3D" id="3.10.180.10">
    <property type="entry name" value="2,3-Dihydroxybiphenyl 1,2-Dioxygenase, domain 1"/>
    <property type="match status" value="1"/>
</dbReference>
<dbReference type="SUPFAM" id="SSF54593">
    <property type="entry name" value="Glyoxalase/Bleomycin resistance protein/Dihydroxybiphenyl dioxygenase"/>
    <property type="match status" value="1"/>
</dbReference>
<dbReference type="OrthoDB" id="6111at2157"/>
<dbReference type="InterPro" id="IPR037523">
    <property type="entry name" value="VOC_core"/>
</dbReference>
<keyword evidence="3" id="KW-1185">Reference proteome</keyword>
<sequence>MTDAETERPSLVGINHVALEVGDIDDALEFYEDLFAFELRSRSDSKAFLDMGDQFIALAESDDTDRDGQRHFGLVVDDADAAERRLEDCVVERLDVPGLEFHDPWGNRVQLVDYSEIQFTKADHVLEGMGLDELEKTDGAIAELEEKGLAPERSD</sequence>
<dbReference type="InterPro" id="IPR004360">
    <property type="entry name" value="Glyas_Fos-R_dOase_dom"/>
</dbReference>
<reference evidence="2 3" key="1">
    <citation type="journal article" date="2014" name="PLoS Genet.">
        <title>Phylogenetically driven sequencing of extremely halophilic archaea reveals strategies for static and dynamic osmo-response.</title>
        <authorList>
            <person name="Becker E.A."/>
            <person name="Seitzer P.M."/>
            <person name="Tritt A."/>
            <person name="Larsen D."/>
            <person name="Krusor M."/>
            <person name="Yao A.I."/>
            <person name="Wu D."/>
            <person name="Madern D."/>
            <person name="Eisen J.A."/>
            <person name="Darling A.E."/>
            <person name="Facciotti M.T."/>
        </authorList>
    </citation>
    <scope>NUCLEOTIDE SEQUENCE [LARGE SCALE GENOMIC DNA]</scope>
    <source>
        <strain evidence="2 3">DSM 10524</strain>
    </source>
</reference>
<dbReference type="EMBL" id="AOIB01000005">
    <property type="protein sequence ID" value="ELY61461.1"/>
    <property type="molecule type" value="Genomic_DNA"/>
</dbReference>
<keyword evidence="2" id="KW-0223">Dioxygenase</keyword>
<feature type="domain" description="VOC" evidence="1">
    <location>
        <begin position="13"/>
        <end position="131"/>
    </location>
</feature>
<evidence type="ECO:0000313" key="3">
    <source>
        <dbReference type="Proteomes" id="UP000011688"/>
    </source>
</evidence>
<organism evidence="2 3">
    <name type="scientific">Natronococcus amylolyticus DSM 10524</name>
    <dbReference type="NCBI Taxonomy" id="1227497"/>
    <lineage>
        <taxon>Archaea</taxon>
        <taxon>Methanobacteriati</taxon>
        <taxon>Methanobacteriota</taxon>
        <taxon>Stenosarchaea group</taxon>
        <taxon>Halobacteria</taxon>
        <taxon>Halobacteriales</taxon>
        <taxon>Natrialbaceae</taxon>
        <taxon>Natronococcus</taxon>
    </lineage>
</organism>
<comment type="caution">
    <text evidence="2">The sequence shown here is derived from an EMBL/GenBank/DDBJ whole genome shotgun (WGS) entry which is preliminary data.</text>
</comment>
<dbReference type="Proteomes" id="UP000011688">
    <property type="component" value="Unassembled WGS sequence"/>
</dbReference>
<dbReference type="eggNOG" id="arCOG02708">
    <property type="taxonomic scope" value="Archaea"/>
</dbReference>